<dbReference type="AlphaFoldDB" id="A0ABD0KEH2"/>
<proteinExistence type="predicted"/>
<name>A0ABD0KEH2_9CAEN</name>
<evidence type="ECO:0000313" key="9">
    <source>
        <dbReference type="Proteomes" id="UP001519460"/>
    </source>
</evidence>
<feature type="compositionally biased region" description="Basic and acidic residues" evidence="6">
    <location>
        <begin position="1"/>
        <end position="11"/>
    </location>
</feature>
<dbReference type="InterPro" id="IPR036259">
    <property type="entry name" value="MFS_trans_sf"/>
</dbReference>
<feature type="non-terminal residue" evidence="8">
    <location>
        <position position="200"/>
    </location>
</feature>
<evidence type="ECO:0000256" key="5">
    <source>
        <dbReference type="ARBA" id="ARBA00023136"/>
    </source>
</evidence>
<feature type="transmembrane region" description="Helical" evidence="7">
    <location>
        <begin position="59"/>
        <end position="80"/>
    </location>
</feature>
<gene>
    <name evidence="8" type="ORF">BaRGS_00023309</name>
</gene>
<evidence type="ECO:0000256" key="6">
    <source>
        <dbReference type="SAM" id="MobiDB-lite"/>
    </source>
</evidence>
<dbReference type="Proteomes" id="UP001519460">
    <property type="component" value="Unassembled WGS sequence"/>
</dbReference>
<evidence type="ECO:0000256" key="4">
    <source>
        <dbReference type="ARBA" id="ARBA00022989"/>
    </source>
</evidence>
<evidence type="ECO:0000256" key="1">
    <source>
        <dbReference type="ARBA" id="ARBA00004141"/>
    </source>
</evidence>
<keyword evidence="9" id="KW-1185">Reference proteome</keyword>
<organism evidence="8 9">
    <name type="scientific">Batillaria attramentaria</name>
    <dbReference type="NCBI Taxonomy" id="370345"/>
    <lineage>
        <taxon>Eukaryota</taxon>
        <taxon>Metazoa</taxon>
        <taxon>Spiralia</taxon>
        <taxon>Lophotrochozoa</taxon>
        <taxon>Mollusca</taxon>
        <taxon>Gastropoda</taxon>
        <taxon>Caenogastropoda</taxon>
        <taxon>Sorbeoconcha</taxon>
        <taxon>Cerithioidea</taxon>
        <taxon>Batillariidae</taxon>
        <taxon>Batillaria</taxon>
    </lineage>
</organism>
<reference evidence="8 9" key="1">
    <citation type="journal article" date="2023" name="Sci. Data">
        <title>Genome assembly of the Korean intertidal mud-creeper Batillaria attramentaria.</title>
        <authorList>
            <person name="Patra A.K."/>
            <person name="Ho P.T."/>
            <person name="Jun S."/>
            <person name="Lee S.J."/>
            <person name="Kim Y."/>
            <person name="Won Y.J."/>
        </authorList>
    </citation>
    <scope>NUCLEOTIDE SEQUENCE [LARGE SCALE GENOMIC DNA]</scope>
    <source>
        <strain evidence="8">Wonlab-2016</strain>
    </source>
</reference>
<feature type="transmembrane region" description="Helical" evidence="7">
    <location>
        <begin position="92"/>
        <end position="112"/>
    </location>
</feature>
<evidence type="ECO:0000256" key="3">
    <source>
        <dbReference type="ARBA" id="ARBA00022692"/>
    </source>
</evidence>
<evidence type="ECO:0000256" key="7">
    <source>
        <dbReference type="SAM" id="Phobius"/>
    </source>
</evidence>
<dbReference type="InterPro" id="IPR052983">
    <property type="entry name" value="MFS_Riboflavin_Transporter"/>
</dbReference>
<comment type="subcellular location">
    <subcellularLocation>
        <location evidence="1">Membrane</location>
        <topology evidence="1">Multi-pass membrane protein</topology>
    </subcellularLocation>
</comment>
<dbReference type="GO" id="GO:0016020">
    <property type="term" value="C:membrane"/>
    <property type="evidence" value="ECO:0007669"/>
    <property type="project" value="UniProtKB-SubCell"/>
</dbReference>
<accession>A0ABD0KEH2</accession>
<keyword evidence="4 7" id="KW-1133">Transmembrane helix</keyword>
<sequence length="200" mass="22555">MESRLVSRDEETQGLVANAEQRRTDAIDEDSAEESPQPFGSVQEDRALIPKEILKTRGFYQLWFIFLFNGQGVTFISSLYKAYGQNFISDDTFLAWVGTLAAVCNAAGRIMWGSLADRFSFKVDVFAVGRAALPGLLRQLFPHADGHSSLLRPSTRQLQLWCCIYITGDNGSDWCNIDITAERCYWLVRTVLHGGWLLLH</sequence>
<evidence type="ECO:0000256" key="2">
    <source>
        <dbReference type="ARBA" id="ARBA00022448"/>
    </source>
</evidence>
<comment type="caution">
    <text evidence="8">The sequence shown here is derived from an EMBL/GenBank/DDBJ whole genome shotgun (WGS) entry which is preliminary data.</text>
</comment>
<dbReference type="Gene3D" id="1.20.1250.20">
    <property type="entry name" value="MFS general substrate transporter like domains"/>
    <property type="match status" value="1"/>
</dbReference>
<dbReference type="PANTHER" id="PTHR43385">
    <property type="entry name" value="RIBOFLAVIN TRANSPORTER RIBJ"/>
    <property type="match status" value="1"/>
</dbReference>
<evidence type="ECO:0000313" key="8">
    <source>
        <dbReference type="EMBL" id="KAK7485499.1"/>
    </source>
</evidence>
<dbReference type="PANTHER" id="PTHR43385:SF1">
    <property type="entry name" value="RIBOFLAVIN TRANSPORTER RIBJ"/>
    <property type="match status" value="1"/>
</dbReference>
<protein>
    <submittedName>
        <fullName evidence="8">Uncharacterized protein</fullName>
    </submittedName>
</protein>
<dbReference type="EMBL" id="JACVVK020000194">
    <property type="protein sequence ID" value="KAK7485499.1"/>
    <property type="molecule type" value="Genomic_DNA"/>
</dbReference>
<dbReference type="SUPFAM" id="SSF103473">
    <property type="entry name" value="MFS general substrate transporter"/>
    <property type="match status" value="1"/>
</dbReference>
<feature type="region of interest" description="Disordered" evidence="6">
    <location>
        <begin position="1"/>
        <end position="41"/>
    </location>
</feature>
<keyword evidence="3 7" id="KW-0812">Transmembrane</keyword>
<keyword evidence="5 7" id="KW-0472">Membrane</keyword>
<keyword evidence="2" id="KW-0813">Transport</keyword>